<evidence type="ECO:0000256" key="10">
    <source>
        <dbReference type="ARBA" id="ARBA00032782"/>
    </source>
</evidence>
<dbReference type="EMBL" id="KM462869">
    <property type="protein sequence ID" value="AIT94047.1"/>
    <property type="molecule type" value="Genomic_DNA"/>
</dbReference>
<comment type="similarity">
    <text evidence="3">Belongs to the RNA polymerase beta chain family.</text>
</comment>
<evidence type="ECO:0000256" key="4">
    <source>
        <dbReference type="ARBA" id="ARBA00012418"/>
    </source>
</evidence>
<gene>
    <name evidence="13" type="primary">rpoBb</name>
</gene>
<keyword evidence="5" id="KW-0240">DNA-directed RNA polymerase</keyword>
<dbReference type="PANTHER" id="PTHR20856">
    <property type="entry name" value="DNA-DIRECTED RNA POLYMERASE I SUBUNIT 2"/>
    <property type="match status" value="1"/>
</dbReference>
<evidence type="ECO:0000313" key="13">
    <source>
        <dbReference type="EMBL" id="AIT94047.1"/>
    </source>
</evidence>
<dbReference type="GO" id="GO:0006351">
    <property type="term" value="P:DNA-templated transcription"/>
    <property type="evidence" value="ECO:0007669"/>
    <property type="project" value="InterPro"/>
</dbReference>
<evidence type="ECO:0000256" key="8">
    <source>
        <dbReference type="ARBA" id="ARBA00023163"/>
    </source>
</evidence>
<dbReference type="Pfam" id="PF04560">
    <property type="entry name" value="RNA_pol_Rpb2_7"/>
    <property type="match status" value="1"/>
</dbReference>
<geneLocation type="chloroplast" evidence="13"/>
<proteinExistence type="inferred from homology"/>
<dbReference type="InterPro" id="IPR014724">
    <property type="entry name" value="RNA_pol_RPB2_OB-fold"/>
</dbReference>
<dbReference type="GO" id="GO:0003899">
    <property type="term" value="F:DNA-directed RNA polymerase activity"/>
    <property type="evidence" value="ECO:0007669"/>
    <property type="project" value="UniProtKB-EC"/>
</dbReference>
<organism evidence="13">
    <name type="scientific">Parietochloris pseudoalveolaris</name>
    <dbReference type="NCBI Taxonomy" id="3102"/>
    <lineage>
        <taxon>Eukaryota</taxon>
        <taxon>Viridiplantae</taxon>
        <taxon>Chlorophyta</taxon>
        <taxon>core chlorophytes</taxon>
        <taxon>Trebouxiophyceae</taxon>
        <taxon>Trebouxiales</taxon>
        <taxon>Trebouxiaceae</taxon>
        <taxon>Parietochloris</taxon>
    </lineage>
</organism>
<dbReference type="RefSeq" id="YP_009105420.1">
    <property type="nucleotide sequence ID" value="NC_025532.1"/>
</dbReference>
<evidence type="ECO:0000256" key="3">
    <source>
        <dbReference type="ARBA" id="ARBA00006835"/>
    </source>
</evidence>
<reference evidence="13" key="1">
    <citation type="journal article" date="2014" name="BMC Evol. Biol.">
        <title>Chloroplast phylogenomic analysis resolves deep-level relationships within the green algal class Trebouxiophyceae.</title>
        <authorList>
            <person name="Lemieux C."/>
            <person name="Otis C."/>
            <person name="Turmel M."/>
        </authorList>
    </citation>
    <scope>NUCLEOTIDE SEQUENCE</scope>
</reference>
<dbReference type="PROSITE" id="PS01166">
    <property type="entry name" value="RNA_POL_BETA"/>
    <property type="match status" value="1"/>
</dbReference>
<comment type="subunit">
    <text evidence="9">In plastids the minimal PEP RNA polymerase catalytic core is composed of four subunits: alpha, beta, beta', and beta''. When a (nuclear-encoded) sigma factor is associated with the core the holoenzyme is formed, which can initiate transcription.</text>
</comment>
<dbReference type="EC" id="2.7.7.6" evidence="4"/>
<keyword evidence="6" id="KW-0808">Transferase</keyword>
<evidence type="ECO:0000256" key="9">
    <source>
        <dbReference type="ARBA" id="ARBA00026088"/>
    </source>
</evidence>
<dbReference type="CDD" id="cd00653">
    <property type="entry name" value="RNA_pol_B_RPB2"/>
    <property type="match status" value="1"/>
</dbReference>
<evidence type="ECO:0000259" key="12">
    <source>
        <dbReference type="Pfam" id="PF04560"/>
    </source>
</evidence>
<keyword evidence="7" id="KW-0548">Nucleotidyltransferase</keyword>
<feature type="domain" description="DNA-directed RNA polymerase subunit 2 hybrid-binding" evidence="11">
    <location>
        <begin position="34"/>
        <end position="422"/>
    </location>
</feature>
<dbReference type="Gene3D" id="2.40.270.10">
    <property type="entry name" value="DNA-directed RNA polymerase, subunit 2, domain 6"/>
    <property type="match status" value="1"/>
</dbReference>
<dbReference type="InterPro" id="IPR007120">
    <property type="entry name" value="DNA-dir_RNAP_su2_dom"/>
</dbReference>
<feature type="domain" description="RNA polymerase Rpb2" evidence="12">
    <location>
        <begin position="424"/>
        <end position="497"/>
    </location>
</feature>
<dbReference type="InterPro" id="IPR007121">
    <property type="entry name" value="RNA_pol_bsu_CS"/>
</dbReference>
<name>A0A097KLI9_9CHLO</name>
<dbReference type="GO" id="GO:0003677">
    <property type="term" value="F:DNA binding"/>
    <property type="evidence" value="ECO:0007669"/>
    <property type="project" value="InterPro"/>
</dbReference>
<dbReference type="GO" id="GO:0009536">
    <property type="term" value="C:plastid"/>
    <property type="evidence" value="ECO:0007669"/>
    <property type="project" value="UniProtKB-SubCell"/>
</dbReference>
<dbReference type="AlphaFoldDB" id="A0A097KLI9"/>
<dbReference type="InterPro" id="IPR015712">
    <property type="entry name" value="DNA-dir_RNA_pol_su2"/>
</dbReference>
<evidence type="ECO:0000256" key="6">
    <source>
        <dbReference type="ARBA" id="ARBA00022679"/>
    </source>
</evidence>
<dbReference type="Gene3D" id="2.40.50.100">
    <property type="match status" value="1"/>
</dbReference>
<evidence type="ECO:0000256" key="2">
    <source>
        <dbReference type="ARBA" id="ARBA00004474"/>
    </source>
</evidence>
<evidence type="ECO:0000256" key="7">
    <source>
        <dbReference type="ARBA" id="ARBA00022695"/>
    </source>
</evidence>
<dbReference type="InterPro" id="IPR037033">
    <property type="entry name" value="DNA-dir_RNAP_su2_hyb_sf"/>
</dbReference>
<keyword evidence="13" id="KW-0934">Plastid</keyword>
<comment type="function">
    <text evidence="1">DNA-dependent RNA polymerase catalyzes the transcription of DNA into RNA using the four ribonucleoside triphosphates as substrates.</text>
</comment>
<dbReference type="SUPFAM" id="SSF64484">
    <property type="entry name" value="beta and beta-prime subunits of DNA dependent RNA-polymerase"/>
    <property type="match status" value="1"/>
</dbReference>
<dbReference type="Gene3D" id="2.40.50.150">
    <property type="match status" value="1"/>
</dbReference>
<sequence>MNKLVEKKYKLTKNLNINLNKTQANLCSKVDSIEYLLNTYHRSNQDTCLNQRPSVFEGEWVQQGDLLADCSASVGGELALGKNILVAYMPWDGYNFEDAILISERLVYDDIYTSLHIERYEVEIRDTKFGVEQITKYGIKQLNDQLLLQTIDRTTLQLDHLDENGIVKVGTYVQEGDILVGKITPIAKKDLSPHEKLFYDIVAKEIPTTRDTSLRVPKGVKGKVIGVQILETETIPPEIAFEGPGRVHIYILEKRKIQVGDKMAGRHGNKGIVSKILARQDMPYLPDGTPVDMVLNPLGVPSRMNVGQVFECLLGLAGKQLGQQFKITPFDEVYGPEASRSLVYSKLYQARLETGQKWLFDPEFPGKTRLFDGRSGECFDQPVTVGQAYMLKLVHLVDEKIHARSTGPYSAITQQPLRGRSKHGGQRLGEMEVWALEGFGAAYILQELLTVKSDDMKGRHQVMASILNNKRISWGTPEAFKVLLRELQSLCLDVGVYVIEPSGQRKQINVMKLF</sequence>
<dbReference type="GO" id="GO:0000428">
    <property type="term" value="C:DNA-directed RNA polymerase complex"/>
    <property type="evidence" value="ECO:0007669"/>
    <property type="project" value="UniProtKB-KW"/>
</dbReference>
<dbReference type="GO" id="GO:0032549">
    <property type="term" value="F:ribonucleoside binding"/>
    <property type="evidence" value="ECO:0007669"/>
    <property type="project" value="InterPro"/>
</dbReference>
<evidence type="ECO:0000256" key="5">
    <source>
        <dbReference type="ARBA" id="ARBA00022478"/>
    </source>
</evidence>
<evidence type="ECO:0000256" key="1">
    <source>
        <dbReference type="ARBA" id="ARBA00004026"/>
    </source>
</evidence>
<keyword evidence="8" id="KW-0804">Transcription</keyword>
<comment type="subcellular location">
    <subcellularLocation>
        <location evidence="2">Plastid</location>
    </subcellularLocation>
</comment>
<dbReference type="Gene3D" id="3.90.1800.10">
    <property type="entry name" value="RNA polymerase alpha subunit dimerisation domain"/>
    <property type="match status" value="1"/>
</dbReference>
<accession>A0A097KLI9</accession>
<evidence type="ECO:0000259" key="11">
    <source>
        <dbReference type="Pfam" id="PF00562"/>
    </source>
</evidence>
<keyword evidence="13" id="KW-0150">Chloroplast</keyword>
<dbReference type="Pfam" id="PF00562">
    <property type="entry name" value="RNA_pol_Rpb2_6"/>
    <property type="match status" value="1"/>
</dbReference>
<protein>
    <recommendedName>
        <fullName evidence="4">DNA-directed RNA polymerase</fullName>
        <ecNumber evidence="4">2.7.7.6</ecNumber>
    </recommendedName>
    <alternativeName>
        <fullName evidence="10">PEP</fullName>
    </alternativeName>
</protein>
<dbReference type="InterPro" id="IPR007641">
    <property type="entry name" value="RNA_pol_Rpb2_7"/>
</dbReference>
<dbReference type="GeneID" id="22159262"/>